<name>A0A5B8WFB4_9SPHI</name>
<sequence length="253" mass="29405">MLFGGGSYYYLVLILEAFCIIHCLRRGTQQQWLWILIVIPVLGCLIYIYKEILTNRHSIRMPKVDVGAVLNPGVKLKRLEDELRFTDTFANKVKLADAYLEAGFTDKAVEIYQASLTGAFAENEHVLAQLIIAYYEQQRYQEIIPLAQKIYKLPQFARSKAHMKYAEALENTGQADLAEKEFKAMKGRYSYFEPRYQYGLFLIRQNRADDAYQVFADILNEERQLSAMERKTNKVWFAKTKDELKKLATQKTA</sequence>
<feature type="transmembrane region" description="Helical" evidence="6">
    <location>
        <begin position="6"/>
        <end position="24"/>
    </location>
</feature>
<dbReference type="PIRSF" id="PIRSF030959">
    <property type="entry name" value="UCP030959"/>
    <property type="match status" value="1"/>
</dbReference>
<evidence type="ECO:0000256" key="6">
    <source>
        <dbReference type="SAM" id="Phobius"/>
    </source>
</evidence>
<keyword evidence="2" id="KW-1003">Cell membrane</keyword>
<keyword evidence="4 6" id="KW-1133">Transmembrane helix</keyword>
<gene>
    <name evidence="8" type="ORF">FSB76_06665</name>
</gene>
<evidence type="ECO:0000256" key="3">
    <source>
        <dbReference type="ARBA" id="ARBA00022692"/>
    </source>
</evidence>
<comment type="subcellular location">
    <subcellularLocation>
        <location evidence="1">Cell membrane</location>
        <topology evidence="1">Multi-pass membrane protein</topology>
    </subcellularLocation>
</comment>
<organism evidence="8 9">
    <name type="scientific">Mucilaginibacter ginsenosidivorax</name>
    <dbReference type="NCBI Taxonomy" id="862126"/>
    <lineage>
        <taxon>Bacteria</taxon>
        <taxon>Pseudomonadati</taxon>
        <taxon>Bacteroidota</taxon>
        <taxon>Sphingobacteriia</taxon>
        <taxon>Sphingobacteriales</taxon>
        <taxon>Sphingobacteriaceae</taxon>
        <taxon>Mucilaginibacter</taxon>
    </lineage>
</organism>
<protein>
    <recommendedName>
        <fullName evidence="7">Cardiolipin synthase N-terminal domain-containing protein</fullName>
    </recommendedName>
</protein>
<dbReference type="AlphaFoldDB" id="A0A5B8WFB4"/>
<evidence type="ECO:0000256" key="5">
    <source>
        <dbReference type="ARBA" id="ARBA00023136"/>
    </source>
</evidence>
<dbReference type="Gene3D" id="1.25.40.10">
    <property type="entry name" value="Tetratricopeptide repeat domain"/>
    <property type="match status" value="1"/>
</dbReference>
<dbReference type="InterPro" id="IPR011990">
    <property type="entry name" value="TPR-like_helical_dom_sf"/>
</dbReference>
<evidence type="ECO:0000256" key="4">
    <source>
        <dbReference type="ARBA" id="ARBA00022989"/>
    </source>
</evidence>
<evidence type="ECO:0000256" key="1">
    <source>
        <dbReference type="ARBA" id="ARBA00004651"/>
    </source>
</evidence>
<keyword evidence="5 6" id="KW-0472">Membrane</keyword>
<dbReference type="KEGG" id="mgk:FSB76_06665"/>
<evidence type="ECO:0000256" key="2">
    <source>
        <dbReference type="ARBA" id="ARBA00022475"/>
    </source>
</evidence>
<proteinExistence type="predicted"/>
<feature type="domain" description="Cardiolipin synthase N-terminal" evidence="7">
    <location>
        <begin position="18"/>
        <end position="48"/>
    </location>
</feature>
<keyword evidence="3 6" id="KW-0812">Transmembrane</keyword>
<dbReference type="SUPFAM" id="SSF48452">
    <property type="entry name" value="TPR-like"/>
    <property type="match status" value="1"/>
</dbReference>
<dbReference type="OrthoDB" id="794036at2"/>
<dbReference type="InterPro" id="IPR014562">
    <property type="entry name" value="UCP030959_TPR_rpt-cont"/>
</dbReference>
<reference evidence="8 9" key="1">
    <citation type="journal article" date="2013" name="J. Microbiol.">
        <title>Mucilaginibacter ginsenosidivorax sp. nov., with ginsenoside converting activity isolated from sediment.</title>
        <authorList>
            <person name="Kim J.K."/>
            <person name="Choi T.E."/>
            <person name="Liu Q.M."/>
            <person name="Park H.Y."/>
            <person name="Yi T.H."/>
            <person name="Yoon M.H."/>
            <person name="Kim S.C."/>
            <person name="Im W.T."/>
        </authorList>
    </citation>
    <scope>NUCLEOTIDE SEQUENCE [LARGE SCALE GENOMIC DNA]</scope>
    <source>
        <strain evidence="8 9">KHI28</strain>
    </source>
</reference>
<dbReference type="EMBL" id="CP042437">
    <property type="protein sequence ID" value="QEC80418.1"/>
    <property type="molecule type" value="Genomic_DNA"/>
</dbReference>
<evidence type="ECO:0000259" key="7">
    <source>
        <dbReference type="Pfam" id="PF13396"/>
    </source>
</evidence>
<accession>A0A5B8WFB4</accession>
<evidence type="ECO:0000313" key="8">
    <source>
        <dbReference type="EMBL" id="QEC80418.1"/>
    </source>
</evidence>
<dbReference type="Pfam" id="PF13396">
    <property type="entry name" value="PLDc_N"/>
    <property type="match status" value="1"/>
</dbReference>
<dbReference type="Proteomes" id="UP000321362">
    <property type="component" value="Chromosome"/>
</dbReference>
<evidence type="ECO:0000313" key="9">
    <source>
        <dbReference type="Proteomes" id="UP000321362"/>
    </source>
</evidence>
<keyword evidence="9" id="KW-1185">Reference proteome</keyword>
<feature type="transmembrane region" description="Helical" evidence="6">
    <location>
        <begin position="31"/>
        <end position="49"/>
    </location>
</feature>
<dbReference type="InterPro" id="IPR027379">
    <property type="entry name" value="CLS_N"/>
</dbReference>